<gene>
    <name evidence="7" type="primary">GRIP1</name>
</gene>
<feature type="region of interest" description="Disordered" evidence="4">
    <location>
        <begin position="917"/>
        <end position="938"/>
    </location>
</feature>
<dbReference type="InterPro" id="IPR001478">
    <property type="entry name" value="PDZ"/>
</dbReference>
<feature type="domain" description="PDZ" evidence="5">
    <location>
        <begin position="750"/>
        <end position="832"/>
    </location>
</feature>
<dbReference type="CDD" id="cd06686">
    <property type="entry name" value="PDZ4_GRIP1-2-like"/>
    <property type="match status" value="1"/>
</dbReference>
<feature type="domain" description="PDZ" evidence="5">
    <location>
        <begin position="227"/>
        <end position="315"/>
    </location>
</feature>
<feature type="domain" description="PDZ" evidence="5">
    <location>
        <begin position="650"/>
        <end position="735"/>
    </location>
</feature>
<feature type="domain" description="PDZ" evidence="5">
    <location>
        <begin position="329"/>
        <end position="413"/>
    </location>
</feature>
<dbReference type="PANTHER" id="PTHR46227">
    <property type="entry name" value="GLUTAMATE RECEPTOR-INTERACTING PROTEIN GRIP"/>
    <property type="match status" value="1"/>
</dbReference>
<dbReference type="CDD" id="cd06683">
    <property type="entry name" value="PDZ6_GRIP1-2-like"/>
    <property type="match status" value="1"/>
</dbReference>
<keyword evidence="3" id="KW-0677">Repeat</keyword>
<sequence length="1189" mass="128719">MNGPCSPFEKGMTKSVKKHHFSTSESSVPASLILNSIAFNVDGSIQYKEKPYYSASEALEAYIDDFHLSCELPEINDTKVNLDQSPLELLAKLNRDESPYTKSASQTKPPDGALAVRRQSIPEEFKGSTVVELMKKEGTTLGLTVSGGIDKDGKPRVSNLRQGGIAARSDQLDVGDYIKAVNGINLAKFRHDEIISLLKNVGERVVLEVEYELPPVSVQGSSVIFRTVEVTLHKEGNTFGFVIRGGAHDDRNKSRPVVITCVRPGGPADREGTIKPGDRLLSVDGIRLLGTTHAEAMSILKQCGQEATLLIEYDVSVMDSVATASGPLLVEVAKTPGASLGVALTTSMCCNKQVIVIDKIKSASIADRCGALHVGDHILSIDGTSMEYCTLAEATQFLANTTDQVKLEILPHHQTRLALKGPDHVKIQRSDRQLPWDSWASSHCSLHTCHHYNSYHADRCTAPAPTLTKAPPPNSPPALVSSSFSPTSMSAYSLSSLNMGTLPRSLYSTSPRGTMMRRRLKKKDFKSSLSLASSTVGLAGQVVHTETTEVVLTADPVTGFGIQLQGSVFATETLSSPPLISYIEADSPAERCGVLQIGDRVLAINGIPTEDSTFEEANQLLRDSSITSKVTLEIEFDVAESVIPSSGTFHVKLPKKHNVELGITISSPSSRKPGDPLVISDIKKGSVAHRTGTLELGDKLLAIDNIRLDNCSMEDAVQILQQCEDLVKLKIRKDEDNSDEQESSGAIIYTVELKRYGGPLGITISGTEEPFDPIIISSLTKGGLAERTGAIHIGDRILAINSSSLKGKPLSEAIHLLQMAGETVTLKIKKQTDAQSASSPKKFPVASHLSDLGDVEDPSPAQKPSKLSDTYPSTVPSVDSAVDSWDGSGIESSYGNQGTGFQASGYNFNTYDWRSPKQRGSLSPVTKPRSQTYPDVGLSNEEWDRSTVSGFTGPPDSTEAEQEENFWSQALEDLETCGQSGILRELEATIMSGSTMSLNHEAPSSRSQLGRQASFQERSSSRPHYSQTTRSNTLPSDVGRKSVTLRKMKQEIKEIMSPTPVELHKVTLYKGSDMEDFGFSVADGLLEKGVYVKNIRPAGPGDLGGLKPYDRLLQVNHVRTRDFDCCLVVPLIAESGNKLDLVISRNPLASQKSLEHTLPGGEWSEQNSAFFQQPSHGGNLEIREPTNTL</sequence>
<feature type="region of interest" description="Disordered" evidence="4">
    <location>
        <begin position="831"/>
        <end position="880"/>
    </location>
</feature>
<feature type="compositionally biased region" description="Polar residues" evidence="4">
    <location>
        <begin position="865"/>
        <end position="877"/>
    </location>
</feature>
<dbReference type="RefSeq" id="XP_070310739.1">
    <property type="nucleotide sequence ID" value="XM_070454638.1"/>
</dbReference>
<dbReference type="Proteomes" id="UP001652640">
    <property type="component" value="Chromosome 24"/>
</dbReference>
<keyword evidence="7" id="KW-0675">Receptor</keyword>
<protein>
    <submittedName>
        <fullName evidence="7">Glutamate receptor-interacting protein 1 isoform X2</fullName>
    </submittedName>
</protein>
<dbReference type="SUPFAM" id="SSF50156">
    <property type="entry name" value="PDZ domain-like"/>
    <property type="match status" value="7"/>
</dbReference>
<feature type="domain" description="PDZ" evidence="5">
    <location>
        <begin position="1065"/>
        <end position="1147"/>
    </location>
</feature>
<keyword evidence="6" id="KW-1185">Reference proteome</keyword>
<organism evidence="6 7">
    <name type="scientific">Odocoileus virginianus</name>
    <name type="common">White-tailed deer</name>
    <dbReference type="NCBI Taxonomy" id="9874"/>
    <lineage>
        <taxon>Eukaryota</taxon>
        <taxon>Metazoa</taxon>
        <taxon>Chordata</taxon>
        <taxon>Craniata</taxon>
        <taxon>Vertebrata</taxon>
        <taxon>Euteleostomi</taxon>
        <taxon>Mammalia</taxon>
        <taxon>Eutheria</taxon>
        <taxon>Laurasiatheria</taxon>
        <taxon>Artiodactyla</taxon>
        <taxon>Ruminantia</taxon>
        <taxon>Pecora</taxon>
        <taxon>Cervidae</taxon>
        <taxon>Odocoileinae</taxon>
        <taxon>Odocoileus</taxon>
    </lineage>
</organism>
<dbReference type="Pfam" id="PF17820">
    <property type="entry name" value="PDZ_6"/>
    <property type="match status" value="1"/>
</dbReference>
<dbReference type="PANTHER" id="PTHR46227:SF3">
    <property type="entry name" value="GLUTAMATE RECEPTOR-INTERACTING PROTEIN 1"/>
    <property type="match status" value="1"/>
</dbReference>
<dbReference type="PROSITE" id="PS50106">
    <property type="entry name" value="PDZ"/>
    <property type="match status" value="7"/>
</dbReference>
<dbReference type="CDD" id="cd06687">
    <property type="entry name" value="PDZ1_GRIP1-2-like"/>
    <property type="match status" value="1"/>
</dbReference>
<evidence type="ECO:0000256" key="2">
    <source>
        <dbReference type="ARBA" id="ARBA00022490"/>
    </source>
</evidence>
<feature type="compositionally biased region" description="Polar residues" evidence="4">
    <location>
        <begin position="917"/>
        <end position="933"/>
    </location>
</feature>
<dbReference type="InterPro" id="IPR036034">
    <property type="entry name" value="PDZ_sf"/>
</dbReference>
<dbReference type="CDD" id="cd06684">
    <property type="entry name" value="PDZ3_GRIP1-2-like"/>
    <property type="match status" value="1"/>
</dbReference>
<evidence type="ECO:0000313" key="7">
    <source>
        <dbReference type="RefSeq" id="XP_070310739.1"/>
    </source>
</evidence>
<dbReference type="SMART" id="SM00228">
    <property type="entry name" value="PDZ"/>
    <property type="match status" value="7"/>
</dbReference>
<name>A0ABM4H597_ODOVR</name>
<dbReference type="CDD" id="cd06682">
    <property type="entry name" value="PDZ5_GRIP1-2-like"/>
    <property type="match status" value="1"/>
</dbReference>
<reference evidence="7" key="2">
    <citation type="submission" date="2025-08" db="UniProtKB">
        <authorList>
            <consortium name="RefSeq"/>
        </authorList>
    </citation>
    <scope>IDENTIFICATION</scope>
    <source>
        <tissue evidence="7">Tongue muscle</tissue>
    </source>
</reference>
<dbReference type="InterPro" id="IPR041489">
    <property type="entry name" value="PDZ_6"/>
</dbReference>
<dbReference type="CDD" id="cd06681">
    <property type="entry name" value="PDZ2_GRIP1-2-like"/>
    <property type="match status" value="1"/>
</dbReference>
<evidence type="ECO:0000256" key="4">
    <source>
        <dbReference type="SAM" id="MobiDB-lite"/>
    </source>
</evidence>
<keyword evidence="2" id="KW-0963">Cytoplasm</keyword>
<proteinExistence type="predicted"/>
<dbReference type="InterPro" id="IPR043545">
    <property type="entry name" value="GRIP1/2"/>
</dbReference>
<evidence type="ECO:0000313" key="6">
    <source>
        <dbReference type="Proteomes" id="UP001652640"/>
    </source>
</evidence>
<accession>A0ABM4H597</accession>
<reference evidence="6" key="1">
    <citation type="journal article" date="2022" name="J. Hered.">
        <title>A De Novo Chromosome-Level Genome Assembly of the White-Tailed Deer, Odocoileus Virginianus.</title>
        <authorList>
            <person name="London E.W."/>
            <person name="Roca A.L."/>
            <person name="Novakofski J.E."/>
            <person name="Mateus-Pinilla N.E."/>
        </authorList>
    </citation>
    <scope>NUCLEOTIDE SEQUENCE [LARGE SCALE GENOMIC DNA]</scope>
</reference>
<feature type="domain" description="PDZ" evidence="5">
    <location>
        <begin position="549"/>
        <end position="624"/>
    </location>
</feature>
<feature type="compositionally biased region" description="Polar residues" evidence="4">
    <location>
        <begin position="997"/>
        <end position="1035"/>
    </location>
</feature>
<dbReference type="Pfam" id="PF00595">
    <property type="entry name" value="PDZ"/>
    <property type="match status" value="6"/>
</dbReference>
<comment type="subcellular location">
    <subcellularLocation>
        <location evidence="1">Cytoplasm</location>
    </subcellularLocation>
</comment>
<evidence type="ECO:0000259" key="5">
    <source>
        <dbReference type="PROSITE" id="PS50106"/>
    </source>
</evidence>
<evidence type="ECO:0000256" key="1">
    <source>
        <dbReference type="ARBA" id="ARBA00004496"/>
    </source>
</evidence>
<dbReference type="Gene3D" id="2.30.42.10">
    <property type="match status" value="7"/>
</dbReference>
<feature type="domain" description="PDZ" evidence="5">
    <location>
        <begin position="130"/>
        <end position="213"/>
    </location>
</feature>
<dbReference type="GeneID" id="110130993"/>
<dbReference type="CDD" id="cd06685">
    <property type="entry name" value="PDZ7_GRIP1-2-like"/>
    <property type="match status" value="1"/>
</dbReference>
<evidence type="ECO:0000256" key="3">
    <source>
        <dbReference type="ARBA" id="ARBA00022737"/>
    </source>
</evidence>
<feature type="region of interest" description="Disordered" evidence="4">
    <location>
        <begin position="997"/>
        <end position="1041"/>
    </location>
</feature>